<keyword evidence="4 6" id="KW-0505">Motor protein</keyword>
<dbReference type="PROSITE" id="PS50067">
    <property type="entry name" value="KINESIN_MOTOR_2"/>
    <property type="match status" value="1"/>
</dbReference>
<dbReference type="InterPro" id="IPR036961">
    <property type="entry name" value="Kinesin_motor_dom_sf"/>
</dbReference>
<evidence type="ECO:0000256" key="2">
    <source>
        <dbReference type="ARBA" id="ARBA00022490"/>
    </source>
</evidence>
<dbReference type="InParanoid" id="A0A1Z5J7T8"/>
<feature type="domain" description="Kinesin motor" evidence="7">
    <location>
        <begin position="239"/>
        <end position="550"/>
    </location>
</feature>
<evidence type="ECO:0000256" key="3">
    <source>
        <dbReference type="ARBA" id="ARBA00022701"/>
    </source>
</evidence>
<keyword evidence="5" id="KW-0206">Cytoskeleton</keyword>
<gene>
    <name evidence="8" type="ORF">FisN_25Lh092</name>
</gene>
<dbReference type="InterPro" id="IPR027417">
    <property type="entry name" value="P-loop_NTPase"/>
</dbReference>
<keyword evidence="6" id="KW-0067">ATP-binding</keyword>
<evidence type="ECO:0000313" key="9">
    <source>
        <dbReference type="Proteomes" id="UP000198406"/>
    </source>
</evidence>
<evidence type="ECO:0000256" key="6">
    <source>
        <dbReference type="PROSITE-ProRule" id="PRU00283"/>
    </source>
</evidence>
<evidence type="ECO:0000313" key="8">
    <source>
        <dbReference type="EMBL" id="GAX10057.1"/>
    </source>
</evidence>
<comment type="subcellular location">
    <subcellularLocation>
        <location evidence="1">Cytoplasm</location>
        <location evidence="1">Cytoskeleton</location>
    </subcellularLocation>
</comment>
<dbReference type="InterPro" id="IPR027640">
    <property type="entry name" value="Kinesin-like_fam"/>
</dbReference>
<dbReference type="SMART" id="SM00129">
    <property type="entry name" value="KISc"/>
    <property type="match status" value="1"/>
</dbReference>
<evidence type="ECO:0000256" key="1">
    <source>
        <dbReference type="ARBA" id="ARBA00004245"/>
    </source>
</evidence>
<dbReference type="OrthoDB" id="48784at2759"/>
<comment type="similarity">
    <text evidence="6">Belongs to the TRAFAC class myosin-kinesin ATPase superfamily. Kinesin family.</text>
</comment>
<keyword evidence="3" id="KW-0493">Microtubule</keyword>
<sequence>MPKIVTSFEDLDFLGSEAVKKKATARKVKATPSPVALQIRQQILNTDNLPKNAKTVSPKMMDASHLSSRQRMERNIHRLGSKSPRSPLKLSILTPSVINQTEGTALTPSPTNSSTTTSKLTPLTVTQDTIDPVKKSNRNIATMSEYSASTNKKSDKRLSITPTMNTTRRVSKISPINSAHGRTPLNCVLDSASESDGIATRRNLDKRSARLRYSREFTSLIVDCNVPSTPKVSSPSCKSIHAFVRKRPMFSHEEQRGDFNVVSMGDNSDVIVYRTQMAADMNTKIVQPVVFNNWTKVFDSDVSSEQVYQQVFFPLVERVLSQQSRSATLLMFGQTGSGKTYTMSACQRLLGEQLFSHVNTALVQSLELAGKTCRDLLTDEEKVSVQIQEQLDGSVHYVNALAVDVGCAEDLAFVLETAISRRATQSTLQNDVSSRSHAIYQIRLANGGLLTLVDCAGTERKNDSIYHDKHRQAESAEINASIYALKECIRASQKNNVHIPFRSNLLTRVLRESLVSDSNALAIIATVAPNATDTEHTLETLKTVSTLIAGNIIEGEPRKSVEDKKVVKSPVNVSDDDEVVAKGPKQWNRTELMEWMARKRLFRGVIPANMDGRSAMRMSKLQLRSAFYDGDANLNRAEALYKSLRAENDRVLRLDMKRRFTHQTATAKQ</sequence>
<keyword evidence="6" id="KW-0547">Nucleotide-binding</keyword>
<evidence type="ECO:0000259" key="7">
    <source>
        <dbReference type="PROSITE" id="PS50067"/>
    </source>
</evidence>
<dbReference type="GO" id="GO:0005874">
    <property type="term" value="C:microtubule"/>
    <property type="evidence" value="ECO:0007669"/>
    <property type="project" value="UniProtKB-KW"/>
</dbReference>
<dbReference type="PANTHER" id="PTHR47971:SF8">
    <property type="entry name" value="KINESIN-LIKE PROTEIN"/>
    <property type="match status" value="1"/>
</dbReference>
<dbReference type="Proteomes" id="UP000198406">
    <property type="component" value="Unassembled WGS sequence"/>
</dbReference>
<evidence type="ECO:0000256" key="4">
    <source>
        <dbReference type="ARBA" id="ARBA00023175"/>
    </source>
</evidence>
<dbReference type="EMBL" id="BDSP01000014">
    <property type="protein sequence ID" value="GAX10057.1"/>
    <property type="molecule type" value="Genomic_DNA"/>
</dbReference>
<keyword evidence="9" id="KW-1185">Reference proteome</keyword>
<dbReference type="PRINTS" id="PR00380">
    <property type="entry name" value="KINESINHEAVY"/>
</dbReference>
<feature type="binding site" evidence="6">
    <location>
        <begin position="333"/>
        <end position="340"/>
    </location>
    <ligand>
        <name>ATP</name>
        <dbReference type="ChEBI" id="CHEBI:30616"/>
    </ligand>
</feature>
<accession>A0A1Z5J7T8</accession>
<dbReference type="InterPro" id="IPR001752">
    <property type="entry name" value="Kinesin_motor_dom"/>
</dbReference>
<dbReference type="GO" id="GO:0008017">
    <property type="term" value="F:microtubule binding"/>
    <property type="evidence" value="ECO:0007669"/>
    <property type="project" value="InterPro"/>
</dbReference>
<dbReference type="SUPFAM" id="SSF52540">
    <property type="entry name" value="P-loop containing nucleoside triphosphate hydrolases"/>
    <property type="match status" value="1"/>
</dbReference>
<organism evidence="8 9">
    <name type="scientific">Fistulifera solaris</name>
    <name type="common">Oleaginous diatom</name>
    <dbReference type="NCBI Taxonomy" id="1519565"/>
    <lineage>
        <taxon>Eukaryota</taxon>
        <taxon>Sar</taxon>
        <taxon>Stramenopiles</taxon>
        <taxon>Ochrophyta</taxon>
        <taxon>Bacillariophyta</taxon>
        <taxon>Bacillariophyceae</taxon>
        <taxon>Bacillariophycidae</taxon>
        <taxon>Naviculales</taxon>
        <taxon>Naviculaceae</taxon>
        <taxon>Fistulifera</taxon>
    </lineage>
</organism>
<dbReference type="Gene3D" id="3.40.850.10">
    <property type="entry name" value="Kinesin motor domain"/>
    <property type="match status" value="1"/>
</dbReference>
<keyword evidence="2" id="KW-0963">Cytoplasm</keyword>
<name>A0A1Z5J7T8_FISSO</name>
<proteinExistence type="inferred from homology"/>
<comment type="caution">
    <text evidence="8">The sequence shown here is derived from an EMBL/GenBank/DDBJ whole genome shotgun (WGS) entry which is preliminary data.</text>
</comment>
<dbReference type="GO" id="GO:0007018">
    <property type="term" value="P:microtubule-based movement"/>
    <property type="evidence" value="ECO:0007669"/>
    <property type="project" value="InterPro"/>
</dbReference>
<dbReference type="GO" id="GO:0003777">
    <property type="term" value="F:microtubule motor activity"/>
    <property type="evidence" value="ECO:0007669"/>
    <property type="project" value="InterPro"/>
</dbReference>
<dbReference type="Pfam" id="PF00225">
    <property type="entry name" value="Kinesin"/>
    <property type="match status" value="1"/>
</dbReference>
<protein>
    <recommendedName>
        <fullName evidence="7">Kinesin motor domain-containing protein</fullName>
    </recommendedName>
</protein>
<reference evidence="8 9" key="1">
    <citation type="journal article" date="2015" name="Plant Cell">
        <title>Oil accumulation by the oleaginous diatom Fistulifera solaris as revealed by the genome and transcriptome.</title>
        <authorList>
            <person name="Tanaka T."/>
            <person name="Maeda Y."/>
            <person name="Veluchamy A."/>
            <person name="Tanaka M."/>
            <person name="Abida H."/>
            <person name="Marechal E."/>
            <person name="Bowler C."/>
            <person name="Muto M."/>
            <person name="Sunaga Y."/>
            <person name="Tanaka M."/>
            <person name="Yoshino T."/>
            <person name="Taniguchi T."/>
            <person name="Fukuda Y."/>
            <person name="Nemoto M."/>
            <person name="Matsumoto M."/>
            <person name="Wong P.S."/>
            <person name="Aburatani S."/>
            <person name="Fujibuchi W."/>
        </authorList>
    </citation>
    <scope>NUCLEOTIDE SEQUENCE [LARGE SCALE GENOMIC DNA]</scope>
    <source>
        <strain evidence="8 9">JPCC DA0580</strain>
    </source>
</reference>
<evidence type="ECO:0000256" key="5">
    <source>
        <dbReference type="ARBA" id="ARBA00023212"/>
    </source>
</evidence>
<dbReference type="GO" id="GO:0005524">
    <property type="term" value="F:ATP binding"/>
    <property type="evidence" value="ECO:0007669"/>
    <property type="project" value="UniProtKB-UniRule"/>
</dbReference>
<dbReference type="GO" id="GO:0007019">
    <property type="term" value="P:microtubule depolymerization"/>
    <property type="evidence" value="ECO:0007669"/>
    <property type="project" value="TreeGrafter"/>
</dbReference>
<dbReference type="AlphaFoldDB" id="A0A1Z5J7T8"/>
<dbReference type="PANTHER" id="PTHR47971">
    <property type="entry name" value="KINESIN-RELATED PROTEIN 6"/>
    <property type="match status" value="1"/>
</dbReference>